<protein>
    <submittedName>
        <fullName evidence="1">Uncharacterized protein</fullName>
    </submittedName>
</protein>
<reference evidence="1 2" key="1">
    <citation type="submission" date="2017-09" db="EMBL/GenBank/DDBJ databases">
        <title>Reassesment of A. cryaerophilus.</title>
        <authorList>
            <person name="Perez-Cataluna A."/>
            <person name="Collado L."/>
            <person name="Salgado O."/>
            <person name="Lefinanco V."/>
            <person name="Figueras M.J."/>
        </authorList>
    </citation>
    <scope>NUCLEOTIDE SEQUENCE [LARGE SCALE GENOMIC DNA]</scope>
    <source>
        <strain evidence="1 2">LMG 10210</strain>
    </source>
</reference>
<name>A0A2S9T4B8_9BACT</name>
<sequence length="188" mass="22412">MIVNINKILLDNFQNIKQFSSENIKNIIKEIDIENAIKLKNINRIINYIIVIYAINTKHTALDKLKKDKIFSLNINSKNKEKIKIIDFLLKNQTQLEIRKEDITYFESKRNLFLASEDIYTISQKIRKEVKEYGNTFVRDILFYNDMYFYQILKQKITPTITVESLSEICSYLIYLFAQINKEHIISE</sequence>
<proteinExistence type="predicted"/>
<accession>A0A2S9T4B8</accession>
<dbReference type="Proteomes" id="UP000238281">
    <property type="component" value="Unassembled WGS sequence"/>
</dbReference>
<dbReference type="RefSeq" id="WP_105915936.1">
    <property type="nucleotide sequence ID" value="NZ_NXGE01000007.1"/>
</dbReference>
<dbReference type="AlphaFoldDB" id="A0A2S9T4B8"/>
<evidence type="ECO:0000313" key="2">
    <source>
        <dbReference type="Proteomes" id="UP000238281"/>
    </source>
</evidence>
<dbReference type="EMBL" id="NXGE01000007">
    <property type="protein sequence ID" value="PRM93684.1"/>
    <property type="molecule type" value="Genomic_DNA"/>
</dbReference>
<comment type="caution">
    <text evidence="1">The sequence shown here is derived from an EMBL/GenBank/DDBJ whole genome shotgun (WGS) entry which is preliminary data.</text>
</comment>
<evidence type="ECO:0000313" key="1">
    <source>
        <dbReference type="EMBL" id="PRM93684.1"/>
    </source>
</evidence>
<gene>
    <name evidence="1" type="ORF">CJ673_09425</name>
</gene>
<organism evidence="1 2">
    <name type="scientific">Aliarcobacter cryaerophilus</name>
    <dbReference type="NCBI Taxonomy" id="28198"/>
    <lineage>
        <taxon>Bacteria</taxon>
        <taxon>Pseudomonadati</taxon>
        <taxon>Campylobacterota</taxon>
        <taxon>Epsilonproteobacteria</taxon>
        <taxon>Campylobacterales</taxon>
        <taxon>Arcobacteraceae</taxon>
        <taxon>Aliarcobacter</taxon>
    </lineage>
</organism>